<reference evidence="2 3" key="1">
    <citation type="submission" date="2016-04" db="EMBL/GenBank/DDBJ databases">
        <title>Draft genome of Fonsecaea erecta CBS 125763.</title>
        <authorList>
            <person name="Weiss V.A."/>
            <person name="Vicente V.A."/>
            <person name="Raittz R.T."/>
            <person name="Moreno L.F."/>
            <person name="De Souza E.M."/>
            <person name="Pedrosa F.O."/>
            <person name="Steffens M.B."/>
            <person name="Faoro H."/>
            <person name="Tadra-Sfeir M.Z."/>
            <person name="Najafzadeh M.J."/>
            <person name="Felipe M.S."/>
            <person name="Teixeira M."/>
            <person name="Sun J."/>
            <person name="Xi L."/>
            <person name="Gomes R."/>
            <person name="De Azevedo C.M."/>
            <person name="Salgado C.G."/>
            <person name="Da Silva M.B."/>
            <person name="Nascimento M.F."/>
            <person name="Queiroz-Telles F."/>
            <person name="Attili D.S."/>
            <person name="Gorbushina A."/>
        </authorList>
    </citation>
    <scope>NUCLEOTIDE SEQUENCE [LARGE SCALE GENOMIC DNA]</scope>
    <source>
        <strain evidence="2 3">CBS 125763</strain>
    </source>
</reference>
<dbReference type="AlphaFoldDB" id="A0A178ZET6"/>
<feature type="region of interest" description="Disordered" evidence="1">
    <location>
        <begin position="1"/>
        <end position="34"/>
    </location>
</feature>
<dbReference type="RefSeq" id="XP_018691664.1">
    <property type="nucleotide sequence ID" value="XM_018838896.1"/>
</dbReference>
<organism evidence="2 3">
    <name type="scientific">Fonsecaea erecta</name>
    <dbReference type="NCBI Taxonomy" id="1367422"/>
    <lineage>
        <taxon>Eukaryota</taxon>
        <taxon>Fungi</taxon>
        <taxon>Dikarya</taxon>
        <taxon>Ascomycota</taxon>
        <taxon>Pezizomycotina</taxon>
        <taxon>Eurotiomycetes</taxon>
        <taxon>Chaetothyriomycetidae</taxon>
        <taxon>Chaetothyriales</taxon>
        <taxon>Herpotrichiellaceae</taxon>
        <taxon>Fonsecaea</taxon>
    </lineage>
</organism>
<gene>
    <name evidence="2" type="ORF">AYL99_07387</name>
</gene>
<dbReference type="Proteomes" id="UP000078343">
    <property type="component" value="Unassembled WGS sequence"/>
</dbReference>
<evidence type="ECO:0000256" key="1">
    <source>
        <dbReference type="SAM" id="MobiDB-lite"/>
    </source>
</evidence>
<evidence type="ECO:0000313" key="3">
    <source>
        <dbReference type="Proteomes" id="UP000078343"/>
    </source>
</evidence>
<accession>A0A178ZET6</accession>
<evidence type="ECO:0000313" key="2">
    <source>
        <dbReference type="EMBL" id="OAP58297.1"/>
    </source>
</evidence>
<dbReference type="EMBL" id="LVYI01000006">
    <property type="protein sequence ID" value="OAP58297.1"/>
    <property type="molecule type" value="Genomic_DNA"/>
</dbReference>
<name>A0A178ZET6_9EURO</name>
<protein>
    <recommendedName>
        <fullName evidence="4">Transcription factor domain-containing protein</fullName>
    </recommendedName>
</protein>
<dbReference type="InterPro" id="IPR021858">
    <property type="entry name" value="Fun_TF"/>
</dbReference>
<proteinExistence type="predicted"/>
<keyword evidence="3" id="KW-1185">Reference proteome</keyword>
<sequence>MSLGGNVSPVDQSNSCKDASPQGEPGSDRGSQNQFQRFKAVTSSALRALESQINSAQGSSRTLLRVKPVNFHALPLDATMVEDDLNPLTTIQFFVEVYCPSMLRHPTFRLASRDSVFISANLSAMMQDPLITATSLAFAVRMQDKGQSRKACGYYRKALVLLHNRLESNDGTSTDAILLSFIHLMAVEALSEELGSPLQHLGAMRRLIQIRGELRSSGLQGYIKNHIRSWETFLGGVYAEPDPDQVRMFPYGSLDYPTHPFDPELSLTLSRLPLGFIELAMSCRLSVQVIRVVQTSARVMAALFNQKQDLKQDDSFALLPPSYPALPAQVMFLAIVTLQNQQRNKVEEVLAISLLALAISTEALGEHITTGYGFIQTYCMGMWDVDIERECRSTGALGLEDFLLWVKMLLLATFDHDTQTWKTASQLRRDVPFPEFKPPDFESCRQFFWTELLTFSLEQKMAQERVLRKPRSLEAPTTTSETE</sequence>
<comment type="caution">
    <text evidence="2">The sequence shown here is derived from an EMBL/GenBank/DDBJ whole genome shotgun (WGS) entry which is preliminary data.</text>
</comment>
<dbReference type="GeneID" id="30011555"/>
<dbReference type="Pfam" id="PF11951">
    <property type="entry name" value="Fungal_trans_2"/>
    <property type="match status" value="1"/>
</dbReference>
<evidence type="ECO:0008006" key="4">
    <source>
        <dbReference type="Google" id="ProtNLM"/>
    </source>
</evidence>
<dbReference type="OrthoDB" id="4137254at2759"/>